<evidence type="ECO:0000313" key="2">
    <source>
        <dbReference type="EMBL" id="GAT31715.1"/>
    </source>
</evidence>
<name>A0A146G1K5_TERSA</name>
<protein>
    <submittedName>
        <fullName evidence="2">Uncharacterized protein</fullName>
    </submittedName>
</protein>
<gene>
    <name evidence="2" type="ORF">TSACC_2109</name>
</gene>
<keyword evidence="3" id="KW-1185">Reference proteome</keyword>
<dbReference type="OrthoDB" id="188827at2"/>
<reference evidence="3" key="1">
    <citation type="journal article" date="2017" name="Genome Announc.">
        <title>Draft Genome Sequence of Terrimicrobium sacchariphilum NM-5T, a Facultative Anaerobic Soil Bacterium of the Class Spartobacteria.</title>
        <authorList>
            <person name="Qiu Y.L."/>
            <person name="Tourlousse D.M."/>
            <person name="Matsuura N."/>
            <person name="Ohashi A."/>
            <person name="Sekiguchi Y."/>
        </authorList>
    </citation>
    <scope>NUCLEOTIDE SEQUENCE [LARGE SCALE GENOMIC DNA]</scope>
    <source>
        <strain evidence="3">NM-5</strain>
    </source>
</reference>
<keyword evidence="1" id="KW-0175">Coiled coil</keyword>
<feature type="coiled-coil region" evidence="1">
    <location>
        <begin position="134"/>
        <end position="161"/>
    </location>
</feature>
<dbReference type="InParanoid" id="A0A146G1K5"/>
<evidence type="ECO:0000313" key="3">
    <source>
        <dbReference type="Proteomes" id="UP000076023"/>
    </source>
</evidence>
<dbReference type="InterPro" id="IPR056298">
    <property type="entry name" value="AlkZ-rel"/>
</dbReference>
<dbReference type="STRING" id="690879.TSACC_2109"/>
<dbReference type="RefSeq" id="WP_075077600.1">
    <property type="nucleotide sequence ID" value="NZ_BDCO01000002.1"/>
</dbReference>
<proteinExistence type="predicted"/>
<comment type="caution">
    <text evidence="2">The sequence shown here is derived from an EMBL/GenBank/DDBJ whole genome shotgun (WGS) entry which is preliminary data.</text>
</comment>
<organism evidence="2 3">
    <name type="scientific">Terrimicrobium sacchariphilum</name>
    <dbReference type="NCBI Taxonomy" id="690879"/>
    <lineage>
        <taxon>Bacteria</taxon>
        <taxon>Pseudomonadati</taxon>
        <taxon>Verrucomicrobiota</taxon>
        <taxon>Terrimicrobiia</taxon>
        <taxon>Terrimicrobiales</taxon>
        <taxon>Terrimicrobiaceae</taxon>
        <taxon>Terrimicrobium</taxon>
    </lineage>
</organism>
<dbReference type="EMBL" id="BDCO01000002">
    <property type="protein sequence ID" value="GAT31715.1"/>
    <property type="molecule type" value="Genomic_DNA"/>
</dbReference>
<accession>A0A146G1K5</accession>
<dbReference type="Pfam" id="PF24741">
    <property type="entry name" value="AlkZ-rel"/>
    <property type="match status" value="1"/>
</dbReference>
<dbReference type="Proteomes" id="UP000076023">
    <property type="component" value="Unassembled WGS sequence"/>
</dbReference>
<evidence type="ECO:0000256" key="1">
    <source>
        <dbReference type="SAM" id="Coils"/>
    </source>
</evidence>
<dbReference type="AlphaFoldDB" id="A0A146G1K5"/>
<sequence>MAGIRTLAQARAFVKRVGICGIFADVEGHSLWDATDLPDRQPGERGWGQKVSAVWTWKNLLPARHPDEIFYGKVKGGKAVLMSMARLREHYPQHHLPVRECSPVAQRIYHALKFDPMTTPELRRHLDMTHPPQRNQFERGLKELQITLNIARRNSEEDENDTWVLFREQYLEIAADER</sequence>